<dbReference type="InterPro" id="IPR002514">
    <property type="entry name" value="Transposase_8"/>
</dbReference>
<proteinExistence type="predicted"/>
<protein>
    <submittedName>
        <fullName evidence="2">Transposase</fullName>
    </submittedName>
</protein>
<evidence type="ECO:0000313" key="3">
    <source>
        <dbReference type="Proteomes" id="UP000594637"/>
    </source>
</evidence>
<evidence type="ECO:0000256" key="1">
    <source>
        <dbReference type="SAM" id="MobiDB-lite"/>
    </source>
</evidence>
<dbReference type="RefSeq" id="WP_196781512.1">
    <property type="nucleotide sequence ID" value="NZ_CP063989.1"/>
</dbReference>
<evidence type="ECO:0000313" key="2">
    <source>
        <dbReference type="EMBL" id="QPL05652.1"/>
    </source>
</evidence>
<dbReference type="InterPro" id="IPR009057">
    <property type="entry name" value="Homeodomain-like_sf"/>
</dbReference>
<dbReference type="GO" id="GO:0003677">
    <property type="term" value="F:DNA binding"/>
    <property type="evidence" value="ECO:0007669"/>
    <property type="project" value="InterPro"/>
</dbReference>
<dbReference type="InterPro" id="IPR036388">
    <property type="entry name" value="WH-like_DNA-bd_sf"/>
</dbReference>
<dbReference type="KEGG" id="arep:ID810_01280"/>
<feature type="region of interest" description="Disordered" evidence="1">
    <location>
        <begin position="78"/>
        <end position="104"/>
    </location>
</feature>
<sequence length="125" mass="13903">MSQQQRKRYTPEFRREAARLVIESECPIARVAAEIDVSAGLLCWWVEAERERAGLDDGLSRAELRAENARLRRELAESRMDNEFLPKAPPSSPRSNEGGKVRANAAGGCVRRTQVCAPRPGEAVV</sequence>
<dbReference type="GO" id="GO:0004803">
    <property type="term" value="F:transposase activity"/>
    <property type="evidence" value="ECO:0007669"/>
    <property type="project" value="InterPro"/>
</dbReference>
<gene>
    <name evidence="2" type="ORF">ID810_01280</name>
</gene>
<dbReference type="GO" id="GO:0006313">
    <property type="term" value="P:DNA transposition"/>
    <property type="evidence" value="ECO:0007669"/>
    <property type="project" value="InterPro"/>
</dbReference>
<reference evidence="2 3" key="1">
    <citation type="submission" date="2020-11" db="EMBL/GenBank/DDBJ databases">
        <title>Actinomyces sp. ZJ750.</title>
        <authorList>
            <person name="Zhou J."/>
        </authorList>
    </citation>
    <scope>NUCLEOTIDE SEQUENCE [LARGE SCALE GENOMIC DNA]</scope>
    <source>
        <strain evidence="2 3">ZJ750</strain>
    </source>
</reference>
<accession>A0A7T0LL72</accession>
<dbReference type="Gene3D" id="1.10.10.10">
    <property type="entry name" value="Winged helix-like DNA-binding domain superfamily/Winged helix DNA-binding domain"/>
    <property type="match status" value="1"/>
</dbReference>
<keyword evidence="3" id="KW-1185">Reference proteome</keyword>
<dbReference type="EMBL" id="CP063989">
    <property type="protein sequence ID" value="QPL05652.1"/>
    <property type="molecule type" value="Genomic_DNA"/>
</dbReference>
<name>A0A7T0LL72_9ACTO</name>
<dbReference type="AlphaFoldDB" id="A0A7T0LL72"/>
<dbReference type="Proteomes" id="UP000594637">
    <property type="component" value="Chromosome"/>
</dbReference>
<dbReference type="SUPFAM" id="SSF46689">
    <property type="entry name" value="Homeodomain-like"/>
    <property type="match status" value="1"/>
</dbReference>
<organism evidence="2 3">
    <name type="scientific">Actinomyces respiraculi</name>
    <dbReference type="NCBI Taxonomy" id="2744574"/>
    <lineage>
        <taxon>Bacteria</taxon>
        <taxon>Bacillati</taxon>
        <taxon>Actinomycetota</taxon>
        <taxon>Actinomycetes</taxon>
        <taxon>Actinomycetales</taxon>
        <taxon>Actinomycetaceae</taxon>
        <taxon>Actinomyces</taxon>
    </lineage>
</organism>
<dbReference type="Pfam" id="PF01527">
    <property type="entry name" value="HTH_Tnp_1"/>
    <property type="match status" value="1"/>
</dbReference>